<accession>A0ABW2B1N8</accession>
<name>A0ABW2B1N8_9RHOB</name>
<comment type="caution">
    <text evidence="3">The sequence shown here is derived from an EMBL/GenBank/DDBJ whole genome shotgun (WGS) entry which is preliminary data.</text>
</comment>
<evidence type="ECO:0000313" key="4">
    <source>
        <dbReference type="Proteomes" id="UP001596353"/>
    </source>
</evidence>
<proteinExistence type="inferred from homology"/>
<dbReference type="Gene3D" id="1.10.530.10">
    <property type="match status" value="1"/>
</dbReference>
<reference evidence="4" key="1">
    <citation type="journal article" date="2019" name="Int. J. Syst. Evol. Microbiol.">
        <title>The Global Catalogue of Microorganisms (GCM) 10K type strain sequencing project: providing services to taxonomists for standard genome sequencing and annotation.</title>
        <authorList>
            <consortium name="The Broad Institute Genomics Platform"/>
            <consortium name="The Broad Institute Genome Sequencing Center for Infectious Disease"/>
            <person name="Wu L."/>
            <person name="Ma J."/>
        </authorList>
    </citation>
    <scope>NUCLEOTIDE SEQUENCE [LARGE SCALE GENOMIC DNA]</scope>
    <source>
        <strain evidence="4">CCUG 66188</strain>
    </source>
</reference>
<dbReference type="Pfam" id="PF01464">
    <property type="entry name" value="SLT"/>
    <property type="match status" value="1"/>
</dbReference>
<evidence type="ECO:0000313" key="3">
    <source>
        <dbReference type="EMBL" id="MFC6759472.1"/>
    </source>
</evidence>
<dbReference type="InterPro" id="IPR008258">
    <property type="entry name" value="Transglycosylase_SLT_dom_1"/>
</dbReference>
<feature type="domain" description="Transglycosylase SLT" evidence="2">
    <location>
        <begin position="148"/>
        <end position="217"/>
    </location>
</feature>
<dbReference type="SUPFAM" id="SSF53955">
    <property type="entry name" value="Lysozyme-like"/>
    <property type="match status" value="1"/>
</dbReference>
<protein>
    <submittedName>
        <fullName evidence="3">Transglycosylase SLT domain-containing protein</fullName>
    </submittedName>
</protein>
<dbReference type="EMBL" id="JBHSWG010000001">
    <property type="protein sequence ID" value="MFC6759472.1"/>
    <property type="molecule type" value="Genomic_DNA"/>
</dbReference>
<evidence type="ECO:0000256" key="1">
    <source>
        <dbReference type="ARBA" id="ARBA00009387"/>
    </source>
</evidence>
<sequence length="271" mass="29202">MKFIGLTIGLVMMSEPLWAEARSPLRTQPRAIPVEQSQVDGMPLEPVEASAVPQLPARAQAAPLELPEEAALPGAPVLVVPGPPLIRPKARAPNLPRTRWQHMAGNALWTRTALAALKAHGKPLVDMVPGDIETWCPAYPKADDRRRRAFWVGFLSALAKHESTYKPWAVGGGGRWYGLLQILPGTARGYKCNAGDGAALKSGAANLSCAVRIMAHTVPRDGVISGARGNKGVGADWGPMRSAAKRREMAGWLRQQAYCKPINATRPRARP</sequence>
<organism evidence="3 4">
    <name type="scientific">Sulfitobacter porphyrae</name>
    <dbReference type="NCBI Taxonomy" id="1246864"/>
    <lineage>
        <taxon>Bacteria</taxon>
        <taxon>Pseudomonadati</taxon>
        <taxon>Pseudomonadota</taxon>
        <taxon>Alphaproteobacteria</taxon>
        <taxon>Rhodobacterales</taxon>
        <taxon>Roseobacteraceae</taxon>
        <taxon>Sulfitobacter</taxon>
    </lineage>
</organism>
<gene>
    <name evidence="3" type="ORF">ACFQFQ_08155</name>
</gene>
<keyword evidence="4" id="KW-1185">Reference proteome</keyword>
<dbReference type="Proteomes" id="UP001596353">
    <property type="component" value="Unassembled WGS sequence"/>
</dbReference>
<evidence type="ECO:0000259" key="2">
    <source>
        <dbReference type="Pfam" id="PF01464"/>
    </source>
</evidence>
<dbReference type="InterPro" id="IPR023346">
    <property type="entry name" value="Lysozyme-like_dom_sf"/>
</dbReference>
<comment type="similarity">
    <text evidence="1">Belongs to the virb1 family.</text>
</comment>